<dbReference type="GO" id="GO:0019700">
    <property type="term" value="P:organic phosphonate catabolic process"/>
    <property type="evidence" value="ECO:0007669"/>
    <property type="project" value="InterPro"/>
</dbReference>
<reference evidence="4 5" key="1">
    <citation type="submission" date="2016-10" db="EMBL/GenBank/DDBJ databases">
        <authorList>
            <person name="de Groot N.N."/>
        </authorList>
    </citation>
    <scope>NUCLEOTIDE SEQUENCE [LARGE SCALE GENOMIC DNA]</scope>
    <source>
        <strain evidence="4 5">DSM 27375</strain>
    </source>
</reference>
<dbReference type="InterPro" id="IPR012696">
    <property type="entry name" value="PhnM"/>
</dbReference>
<dbReference type="Gene3D" id="2.30.40.10">
    <property type="entry name" value="Urease, subunit C, domain 1"/>
    <property type="match status" value="1"/>
</dbReference>
<dbReference type="NCBIfam" id="NF011987">
    <property type="entry name" value="PRK15446.2-3"/>
    <property type="match status" value="1"/>
</dbReference>
<dbReference type="NCBIfam" id="NF011990">
    <property type="entry name" value="PRK15446.2-6"/>
    <property type="match status" value="1"/>
</dbReference>
<protein>
    <submittedName>
        <fullName evidence="4">Alpha-D-ribose 1-methylphosphonate 5-triphosphate diphosphatase</fullName>
    </submittedName>
</protein>
<dbReference type="GO" id="GO:0006046">
    <property type="term" value="P:N-acetylglucosamine catabolic process"/>
    <property type="evidence" value="ECO:0007669"/>
    <property type="project" value="TreeGrafter"/>
</dbReference>
<dbReference type="EMBL" id="FNBL01000003">
    <property type="protein sequence ID" value="SDF33348.1"/>
    <property type="molecule type" value="Genomic_DNA"/>
</dbReference>
<name>A0A1G7K7Q5_9RHOB</name>
<dbReference type="InterPro" id="IPR013108">
    <property type="entry name" value="Amidohydro_3"/>
</dbReference>
<dbReference type="RefSeq" id="WP_074643374.1">
    <property type="nucleotide sequence ID" value="NZ_FNBL01000003.1"/>
</dbReference>
<dbReference type="SUPFAM" id="SSF51556">
    <property type="entry name" value="Metallo-dependent hydrolases"/>
    <property type="match status" value="1"/>
</dbReference>
<proteinExistence type="inferred from homology"/>
<dbReference type="Gene3D" id="3.20.20.140">
    <property type="entry name" value="Metal-dependent hydrolases"/>
    <property type="match status" value="1"/>
</dbReference>
<gene>
    <name evidence="4" type="ORF">SAMN04488117_103363</name>
</gene>
<evidence type="ECO:0000313" key="5">
    <source>
        <dbReference type="Proteomes" id="UP000182284"/>
    </source>
</evidence>
<dbReference type="PANTHER" id="PTHR11113">
    <property type="entry name" value="N-ACETYLGLUCOSAMINE-6-PHOSPHATE DEACETYLASE"/>
    <property type="match status" value="1"/>
</dbReference>
<keyword evidence="2" id="KW-0378">Hydrolase</keyword>
<dbReference type="AlphaFoldDB" id="A0A1G7K7Q5"/>
<dbReference type="OrthoDB" id="9785413at2"/>
<comment type="similarity">
    <text evidence="1">Belongs to the metallo-dependent hydrolases superfamily. NagA family.</text>
</comment>
<evidence type="ECO:0000313" key="4">
    <source>
        <dbReference type="EMBL" id="SDF33348.1"/>
    </source>
</evidence>
<dbReference type="InterPro" id="IPR032466">
    <property type="entry name" value="Metal_Hydrolase"/>
</dbReference>
<dbReference type="Pfam" id="PF07969">
    <property type="entry name" value="Amidohydro_3"/>
    <property type="match status" value="1"/>
</dbReference>
<dbReference type="Proteomes" id="UP000182284">
    <property type="component" value="Unassembled WGS sequence"/>
</dbReference>
<dbReference type="PANTHER" id="PTHR11113:SF14">
    <property type="entry name" value="N-ACETYLGLUCOSAMINE-6-PHOSPHATE DEACETYLASE"/>
    <property type="match status" value="1"/>
</dbReference>
<sequence length="392" mass="43172">MAILPPLRFTGATLLRDGILQRRSLCVEQGRISRGAFPEVDLSGYLILPGIIDLHGDAFERHIAPRPRAPFPIRSGLSSAARDAAAHGVTTAWFAQCWSWEGGLRGPDYAEDLLSEWQAFAPTALIDIRLQIRCETHMIDSRDRLLAAIRRFGVDYVIFNNHLPEAIEVAKKDPMEFATWAKRSGRSSEEFIKVLREAKDRKSEVPRHLCALAEAFDVLGVTYGSHDDPDAETREEFRLLGAHVAEFPISEKAAAAAKAMNDPVLMGAPNVARGGSQSGNISAQRLIERGLCDALVSDYHYPALAAAAWLLVDKGVLPLPAAWAMISTKPAEIMNLSDRGNLEFGKRADFVIMDEQTREIEATISNGRIAYLSGRVGERLARSGRDMRMAAE</sequence>
<feature type="domain" description="Amidohydrolase 3" evidence="3">
    <location>
        <begin position="281"/>
        <end position="370"/>
    </location>
</feature>
<accession>A0A1G7K7Q5</accession>
<dbReference type="GO" id="GO:0008448">
    <property type="term" value="F:N-acetylglucosamine-6-phosphate deacetylase activity"/>
    <property type="evidence" value="ECO:0007669"/>
    <property type="project" value="TreeGrafter"/>
</dbReference>
<dbReference type="SUPFAM" id="SSF51338">
    <property type="entry name" value="Composite domain of metallo-dependent hydrolases"/>
    <property type="match status" value="1"/>
</dbReference>
<dbReference type="InterPro" id="IPR011059">
    <property type="entry name" value="Metal-dep_hydrolase_composite"/>
</dbReference>
<evidence type="ECO:0000256" key="1">
    <source>
        <dbReference type="ARBA" id="ARBA00010716"/>
    </source>
</evidence>
<evidence type="ECO:0000259" key="3">
    <source>
        <dbReference type="Pfam" id="PF07969"/>
    </source>
</evidence>
<dbReference type="PIRSF" id="PIRSF038971">
    <property type="entry name" value="PhnM"/>
    <property type="match status" value="1"/>
</dbReference>
<organism evidence="4 5">
    <name type="scientific">Celeribacter baekdonensis</name>
    <dbReference type="NCBI Taxonomy" id="875171"/>
    <lineage>
        <taxon>Bacteria</taxon>
        <taxon>Pseudomonadati</taxon>
        <taxon>Pseudomonadota</taxon>
        <taxon>Alphaproteobacteria</taxon>
        <taxon>Rhodobacterales</taxon>
        <taxon>Roseobacteraceae</taxon>
        <taxon>Celeribacter</taxon>
    </lineage>
</organism>
<evidence type="ECO:0000256" key="2">
    <source>
        <dbReference type="ARBA" id="ARBA00022801"/>
    </source>
</evidence>